<dbReference type="EMBL" id="CAJVPV010001758">
    <property type="protein sequence ID" value="CAG8507320.1"/>
    <property type="molecule type" value="Genomic_DNA"/>
</dbReference>
<evidence type="ECO:0000313" key="1">
    <source>
        <dbReference type="EMBL" id="CAG8507320.1"/>
    </source>
</evidence>
<accession>A0A9N8ZUM3</accession>
<sequence>VYSKANICTPKQTIILPEGKGKNEKLLYNTLPKYICKKPLPNSFLMKHQGKKCDLEIKEDDEEFDAYLMIVGKSTEWIVNGIKIRECLKEYQLKKNLPKMRP</sequence>
<name>A0A9N8ZUM3_9GLOM</name>
<comment type="caution">
    <text evidence="1">The sequence shown here is derived from an EMBL/GenBank/DDBJ whole genome shotgun (WGS) entry which is preliminary data.</text>
</comment>
<dbReference type="Proteomes" id="UP000789342">
    <property type="component" value="Unassembled WGS sequence"/>
</dbReference>
<dbReference type="AlphaFoldDB" id="A0A9N8ZUM3"/>
<evidence type="ECO:0000313" key="2">
    <source>
        <dbReference type="Proteomes" id="UP000789342"/>
    </source>
</evidence>
<keyword evidence="2" id="KW-1185">Reference proteome</keyword>
<protein>
    <submittedName>
        <fullName evidence="1">12584_t:CDS:1</fullName>
    </submittedName>
</protein>
<organism evidence="1 2">
    <name type="scientific">Acaulospora morrowiae</name>
    <dbReference type="NCBI Taxonomy" id="94023"/>
    <lineage>
        <taxon>Eukaryota</taxon>
        <taxon>Fungi</taxon>
        <taxon>Fungi incertae sedis</taxon>
        <taxon>Mucoromycota</taxon>
        <taxon>Glomeromycotina</taxon>
        <taxon>Glomeromycetes</taxon>
        <taxon>Diversisporales</taxon>
        <taxon>Acaulosporaceae</taxon>
        <taxon>Acaulospora</taxon>
    </lineage>
</organism>
<gene>
    <name evidence="1" type="ORF">AMORRO_LOCUS3553</name>
</gene>
<proteinExistence type="predicted"/>
<reference evidence="1" key="1">
    <citation type="submission" date="2021-06" db="EMBL/GenBank/DDBJ databases">
        <authorList>
            <person name="Kallberg Y."/>
            <person name="Tangrot J."/>
            <person name="Rosling A."/>
        </authorList>
    </citation>
    <scope>NUCLEOTIDE SEQUENCE</scope>
    <source>
        <strain evidence="1">CL551</strain>
    </source>
</reference>
<feature type="non-terminal residue" evidence="1">
    <location>
        <position position="1"/>
    </location>
</feature>
<dbReference type="OrthoDB" id="2443197at2759"/>